<name>A0ABM1LVP9_PRUMU</name>
<evidence type="ECO:0000256" key="1">
    <source>
        <dbReference type="ARBA" id="ARBA00002501"/>
    </source>
</evidence>
<reference evidence="9" key="2">
    <citation type="submission" date="2025-08" db="UniProtKB">
        <authorList>
            <consortium name="RefSeq"/>
        </authorList>
    </citation>
    <scope>IDENTIFICATION</scope>
</reference>
<sequence length="215" mass="23999">MPFLLHSISACHRTMTTYGTIPTEPPPSLNLHFVARAKEQIESGLGKRRPWLEMIQLQDLTLPTTFNQSIQRIKSNVVFFRMNYAIIILFILFLSLLWHPISLIVFIITMVAWLFLYFLHDQPLMVLGYRIDERLVTISLLLVTIVALFLTSAKYLIIVGLSIGLGVVLVHGALREPEDVFIVDEEGGPGPGSGGARALKVPLKNAASSSYSLPQ</sequence>
<evidence type="ECO:0000256" key="6">
    <source>
        <dbReference type="ARBA" id="ARBA00023136"/>
    </source>
</evidence>
<dbReference type="GeneID" id="103340743"/>
<dbReference type="PANTHER" id="PTHR19317">
    <property type="entry name" value="PRENYLATED RAB ACCEPTOR 1-RELATED"/>
    <property type="match status" value="1"/>
</dbReference>
<dbReference type="RefSeq" id="XP_016651476.1">
    <property type="nucleotide sequence ID" value="XM_016795990.1"/>
</dbReference>
<evidence type="ECO:0000256" key="4">
    <source>
        <dbReference type="ARBA" id="ARBA00022692"/>
    </source>
</evidence>
<gene>
    <name evidence="9" type="primary">LOC103340743</name>
</gene>
<accession>A0ABM1LVP9</accession>
<evidence type="ECO:0000256" key="5">
    <source>
        <dbReference type="ARBA" id="ARBA00022989"/>
    </source>
</evidence>
<comment type="subcellular location">
    <subcellularLocation>
        <location evidence="2">Endomembrane system</location>
        <topology evidence="2">Multi-pass membrane protein</topology>
    </subcellularLocation>
    <subcellularLocation>
        <location evidence="7">Membrane</location>
        <topology evidence="7">Multi-pass membrane protein</topology>
    </subcellularLocation>
</comment>
<dbReference type="Proteomes" id="UP000694861">
    <property type="component" value="Linkage group LG8"/>
</dbReference>
<dbReference type="PANTHER" id="PTHR19317:SF76">
    <property type="entry name" value="PRA1 FAMILY PROTEIN C"/>
    <property type="match status" value="1"/>
</dbReference>
<dbReference type="InterPro" id="IPR004895">
    <property type="entry name" value="Prenylated_rab_accept_PRA1"/>
</dbReference>
<keyword evidence="5 7" id="KW-1133">Transmembrane helix</keyword>
<keyword evidence="6 7" id="KW-0472">Membrane</keyword>
<protein>
    <recommendedName>
        <fullName evidence="7">PRA1 family protein</fullName>
    </recommendedName>
</protein>
<evidence type="ECO:0000256" key="3">
    <source>
        <dbReference type="ARBA" id="ARBA00006483"/>
    </source>
</evidence>
<evidence type="ECO:0000313" key="8">
    <source>
        <dbReference type="Proteomes" id="UP000694861"/>
    </source>
</evidence>
<organism evidence="8 9">
    <name type="scientific">Prunus mume</name>
    <name type="common">Japanese apricot</name>
    <name type="synonym">Armeniaca mume</name>
    <dbReference type="NCBI Taxonomy" id="102107"/>
    <lineage>
        <taxon>Eukaryota</taxon>
        <taxon>Viridiplantae</taxon>
        <taxon>Streptophyta</taxon>
        <taxon>Embryophyta</taxon>
        <taxon>Tracheophyta</taxon>
        <taxon>Spermatophyta</taxon>
        <taxon>Magnoliopsida</taxon>
        <taxon>eudicotyledons</taxon>
        <taxon>Gunneridae</taxon>
        <taxon>Pentapetalae</taxon>
        <taxon>rosids</taxon>
        <taxon>fabids</taxon>
        <taxon>Rosales</taxon>
        <taxon>Rosaceae</taxon>
        <taxon>Amygdaloideae</taxon>
        <taxon>Amygdaleae</taxon>
        <taxon>Prunus</taxon>
    </lineage>
</organism>
<comment type="function">
    <text evidence="1 7">May be involved in both secretory and endocytic intracellular trafficking in the endosomal/prevacuolar compartments.</text>
</comment>
<keyword evidence="4 7" id="KW-0812">Transmembrane</keyword>
<proteinExistence type="inferred from homology"/>
<keyword evidence="7" id="KW-0813">Transport</keyword>
<evidence type="ECO:0000256" key="2">
    <source>
        <dbReference type="ARBA" id="ARBA00004127"/>
    </source>
</evidence>
<dbReference type="Pfam" id="PF03208">
    <property type="entry name" value="PRA1"/>
    <property type="match status" value="1"/>
</dbReference>
<evidence type="ECO:0000313" key="9">
    <source>
        <dbReference type="RefSeq" id="XP_016651476.1"/>
    </source>
</evidence>
<evidence type="ECO:0000256" key="7">
    <source>
        <dbReference type="RuleBase" id="RU363107"/>
    </source>
</evidence>
<feature type="transmembrane region" description="Helical" evidence="7">
    <location>
        <begin position="78"/>
        <end position="95"/>
    </location>
</feature>
<keyword evidence="8" id="KW-1185">Reference proteome</keyword>
<feature type="transmembrane region" description="Helical" evidence="7">
    <location>
        <begin position="101"/>
        <end position="119"/>
    </location>
</feature>
<comment type="similarity">
    <text evidence="3 7">Belongs to the PRA1 family.</text>
</comment>
<reference evidence="8" key="1">
    <citation type="journal article" date="2012" name="Nat. Commun.">
        <title>The genome of Prunus mume.</title>
        <authorList>
            <person name="Zhang Q."/>
            <person name="Chen W."/>
            <person name="Sun L."/>
            <person name="Zhao F."/>
            <person name="Huang B."/>
            <person name="Yang W."/>
            <person name="Tao Y."/>
            <person name="Wang J."/>
            <person name="Yuan Z."/>
            <person name="Fan G."/>
            <person name="Xing Z."/>
            <person name="Han C."/>
            <person name="Pan H."/>
            <person name="Zhong X."/>
            <person name="Shi W."/>
            <person name="Liang X."/>
            <person name="Du D."/>
            <person name="Sun F."/>
            <person name="Xu Z."/>
            <person name="Hao R."/>
            <person name="Lv T."/>
            <person name="Lv Y."/>
            <person name="Zheng Z."/>
            <person name="Sun M."/>
            <person name="Luo L."/>
            <person name="Cai M."/>
            <person name="Gao Y."/>
            <person name="Wang J."/>
            <person name="Yin Y."/>
            <person name="Xu X."/>
            <person name="Cheng T."/>
            <person name="Wang J."/>
        </authorList>
    </citation>
    <scope>NUCLEOTIDE SEQUENCE [LARGE SCALE GENOMIC DNA]</scope>
</reference>